<gene>
    <name evidence="1" type="ORF">LSINAPIS_LOCUS9836</name>
</gene>
<keyword evidence="2" id="KW-1185">Reference proteome</keyword>
<reference evidence="1 2" key="1">
    <citation type="submission" date="2017-07" db="EMBL/GenBank/DDBJ databases">
        <authorList>
            <person name="Talla V."/>
            <person name="Backstrom N."/>
        </authorList>
    </citation>
    <scope>NUCLEOTIDE SEQUENCE [LARGE SCALE GENOMIC DNA]</scope>
</reference>
<organism evidence="1 2">
    <name type="scientific">Leptidea sinapis</name>
    <dbReference type="NCBI Taxonomy" id="189913"/>
    <lineage>
        <taxon>Eukaryota</taxon>
        <taxon>Metazoa</taxon>
        <taxon>Ecdysozoa</taxon>
        <taxon>Arthropoda</taxon>
        <taxon>Hexapoda</taxon>
        <taxon>Insecta</taxon>
        <taxon>Pterygota</taxon>
        <taxon>Neoptera</taxon>
        <taxon>Endopterygota</taxon>
        <taxon>Lepidoptera</taxon>
        <taxon>Glossata</taxon>
        <taxon>Ditrysia</taxon>
        <taxon>Papilionoidea</taxon>
        <taxon>Pieridae</taxon>
        <taxon>Dismorphiinae</taxon>
        <taxon>Leptidea</taxon>
    </lineage>
</organism>
<dbReference type="EMBL" id="FZQP02003801">
    <property type="protein sequence ID" value="VVC98826.1"/>
    <property type="molecule type" value="Genomic_DNA"/>
</dbReference>
<name>A0A5E4QNZ2_9NEOP</name>
<dbReference type="Proteomes" id="UP000324832">
    <property type="component" value="Unassembled WGS sequence"/>
</dbReference>
<evidence type="ECO:0000313" key="1">
    <source>
        <dbReference type="EMBL" id="VVC98826.1"/>
    </source>
</evidence>
<evidence type="ECO:0000313" key="2">
    <source>
        <dbReference type="Proteomes" id="UP000324832"/>
    </source>
</evidence>
<accession>A0A5E4QNZ2</accession>
<protein>
    <submittedName>
        <fullName evidence="1">Uncharacterized protein</fullName>
    </submittedName>
</protein>
<proteinExistence type="predicted"/>
<dbReference type="AlphaFoldDB" id="A0A5E4QNZ2"/>
<sequence length="249" mass="28330">MLLILLSLLPPLHASYVISLYGDVYRDTTFFSRTLPWIIDNIGGEINLDFYLLGSGRYSVPQMCALDQMRMNPYLQAQYLKCEADEPHKYKHCVLTKGLYNSIAARKYDLLGVDASPIVEIGYKNTVFEVEDSWYLKKICTIFGDNPPRGCIKPFACNNTEVFIQRSTSIVFDCDCFKCDHGSPHQVTSTEVYTSSKTDLRNSDIKNLLGESTLDLMDMEKEGQRQFIANLQEKKRKEFRGVAVCAKIG</sequence>